<feature type="domain" description="Glycosyl transferase family 1" evidence="1">
    <location>
        <begin position="189"/>
        <end position="344"/>
    </location>
</feature>
<protein>
    <submittedName>
        <fullName evidence="3">Glycosyltransferase</fullName>
    </submittedName>
</protein>
<dbReference type="EMBL" id="JAERRB010000009">
    <property type="protein sequence ID" value="MBL0744023.1"/>
    <property type="molecule type" value="Genomic_DNA"/>
</dbReference>
<dbReference type="RefSeq" id="WP_202013676.1">
    <property type="nucleotide sequence ID" value="NZ_JAERRB010000009.1"/>
</dbReference>
<evidence type="ECO:0000259" key="1">
    <source>
        <dbReference type="Pfam" id="PF00534"/>
    </source>
</evidence>
<proteinExistence type="predicted"/>
<dbReference type="Proteomes" id="UP000613030">
    <property type="component" value="Unassembled WGS sequence"/>
</dbReference>
<comment type="caution">
    <text evidence="3">The sequence shown here is derived from an EMBL/GenBank/DDBJ whole genome shotgun (WGS) entry which is preliminary data.</text>
</comment>
<reference evidence="3 4" key="1">
    <citation type="submission" date="2021-01" db="EMBL/GenBank/DDBJ databases">
        <title>Chryseolinea sp. Jin1 Genome sequencing and assembly.</title>
        <authorList>
            <person name="Kim I."/>
        </authorList>
    </citation>
    <scope>NUCLEOTIDE SEQUENCE [LARGE SCALE GENOMIC DNA]</scope>
    <source>
        <strain evidence="3 4">Jin1</strain>
    </source>
</reference>
<dbReference type="InterPro" id="IPR001296">
    <property type="entry name" value="Glyco_trans_1"/>
</dbReference>
<dbReference type="PANTHER" id="PTHR12526">
    <property type="entry name" value="GLYCOSYLTRANSFERASE"/>
    <property type="match status" value="1"/>
</dbReference>
<gene>
    <name evidence="3" type="ORF">JI741_22510</name>
</gene>
<dbReference type="Pfam" id="PF00534">
    <property type="entry name" value="Glycos_transf_1"/>
    <property type="match status" value="1"/>
</dbReference>
<dbReference type="SUPFAM" id="SSF53756">
    <property type="entry name" value="UDP-Glycosyltransferase/glycogen phosphorylase"/>
    <property type="match status" value="1"/>
</dbReference>
<dbReference type="Gene3D" id="3.40.50.2000">
    <property type="entry name" value="Glycogen Phosphorylase B"/>
    <property type="match status" value="2"/>
</dbReference>
<organism evidence="3 4">
    <name type="scientific">Chryseolinea lacunae</name>
    <dbReference type="NCBI Taxonomy" id="2801331"/>
    <lineage>
        <taxon>Bacteria</taxon>
        <taxon>Pseudomonadati</taxon>
        <taxon>Bacteroidota</taxon>
        <taxon>Cytophagia</taxon>
        <taxon>Cytophagales</taxon>
        <taxon>Fulvivirgaceae</taxon>
        <taxon>Chryseolinea</taxon>
    </lineage>
</organism>
<feature type="domain" description="Glycosyltransferase subfamily 4-like N-terminal" evidence="2">
    <location>
        <begin position="13"/>
        <end position="177"/>
    </location>
</feature>
<evidence type="ECO:0000313" key="4">
    <source>
        <dbReference type="Proteomes" id="UP000613030"/>
    </source>
</evidence>
<evidence type="ECO:0000259" key="2">
    <source>
        <dbReference type="Pfam" id="PF13439"/>
    </source>
</evidence>
<accession>A0ABS1KXK1</accession>
<dbReference type="Pfam" id="PF13439">
    <property type="entry name" value="Glyco_transf_4"/>
    <property type="match status" value="1"/>
</dbReference>
<keyword evidence="4" id="KW-1185">Reference proteome</keyword>
<sequence length="378" mass="42190">MKKILFVIDTLEMGGAEKSILDIASRFKKYTPVVCHLYPGDSLKSDYVARGIEVISLNVSGHYNFREATKRLQQIVHTVQPKVIHSTLFRSDIVARRLRRNGQPLVNSLVNNTYHSSRFQNAVLLMKLKLKVLQALDAFTARRADLFISNSVAIKNSNAKALGIPLEKILVIYRGRSINRFMTVVSSDVETLRKSLNIEGRKVLLNVSRLLERKGQLDLLRAFQRVVLQTPDVVLLIAGEGPFRKVLEAEVDALGLRGKVFLLGTRADVPMLLKLADAFVFPSHYEGLPGALIEAMMSQTPIVASDIPENLECVGEKEALIHRVGDAADLGRCISEVLHNREKSMTRSLAAFAQAQQKFEIDAIAAQYESTYDELLKP</sequence>
<dbReference type="InterPro" id="IPR028098">
    <property type="entry name" value="Glyco_trans_4-like_N"/>
</dbReference>
<name>A0ABS1KXK1_9BACT</name>
<evidence type="ECO:0000313" key="3">
    <source>
        <dbReference type="EMBL" id="MBL0744023.1"/>
    </source>
</evidence>